<dbReference type="SMART" id="SM00421">
    <property type="entry name" value="HTH_LUXR"/>
    <property type="match status" value="1"/>
</dbReference>
<dbReference type="GO" id="GO:0005737">
    <property type="term" value="C:cytoplasm"/>
    <property type="evidence" value="ECO:0007669"/>
    <property type="project" value="TreeGrafter"/>
</dbReference>
<dbReference type="Gene3D" id="3.40.50.300">
    <property type="entry name" value="P-loop containing nucleotide triphosphate hydrolases"/>
    <property type="match status" value="1"/>
</dbReference>
<name>A0A421AYU4_9PSEU</name>
<evidence type="ECO:0000256" key="1">
    <source>
        <dbReference type="ARBA" id="ARBA00022741"/>
    </source>
</evidence>
<dbReference type="InterPro" id="IPR016032">
    <property type="entry name" value="Sig_transdc_resp-reg_C-effctor"/>
</dbReference>
<dbReference type="SUPFAM" id="SSF52540">
    <property type="entry name" value="P-loop containing nucleoside triphosphate hydrolases"/>
    <property type="match status" value="1"/>
</dbReference>
<dbReference type="PANTHER" id="PTHR16305">
    <property type="entry name" value="TESTICULAR SOLUBLE ADENYLYL CYCLASE"/>
    <property type="match status" value="1"/>
</dbReference>
<dbReference type="Gene3D" id="1.25.40.10">
    <property type="entry name" value="Tetratricopeptide repeat domain"/>
    <property type="match status" value="1"/>
</dbReference>
<dbReference type="InterPro" id="IPR027417">
    <property type="entry name" value="P-loop_NTPase"/>
</dbReference>
<sequence length="954" mass="100532">MVVGVPAAVQKDAAWTSEESVTGRGVLEMVQIPLVGRDSALAELTEAALGVVSGTGGCYVVEGQAGTGKSRLVGAVADAVSGRLGTAFGRAAHLDRAAPLRTLRTLLRANGIHVLDESDTADPAANPVRLADKLGERISRCAAARPLLVVLDDAHWADELTAHILRGLIPALADAPVLWLLARRPSPSRGFTQDTIDWLIGEGAPRLTLGPLDADAVTGLCAQVLGGVPDPRVLAMVERTGGNPFLLRELLAALHRTGTARVADGVATVESDEVPAGFLNTVERRLGGLSERTRWLLDAGSVFGRPFTVHEVAGLLGQAAVDIMPLINELVDDDVLVTDGTELALRQDLVREALYAALPGPVRLALHREAAKVVHGEGRSSVEVAEHLVRSGRCGDAQALGVLGNAVRQLAPTAPHTAADLILRMLDLMGEHDEPRPRLVAHAVRLLASAGRFAHARELGEKSLHAGLSVDDEATLLLGLSEAMYVAGHTAPVVDYTARALARTGLAGPVRAQLMAIRAYALLDAPSVEEAATTGRDAAALGETIGVNTAWVCGNAARGVATRIQGKLAEAVTHGETAVGLADSIGGVVRHQHPQLWLGRTLTAVDRFADADAAFTMGQREADQLGTAWSQPLWHFHRAELMLAWGRLSEAQTQAEAGIAVGTPARTVPLLALLARIALLRDDMDLARTHLDRAEALIAAGVASEEVVWTAALLHDAAGSQAEALGCLAGVFAAVPDRLYLFTHDTGMAAQVVRIAMGTGLDEQASTAVAAAQLLASLNSDVPSLVAAAMHAEGLLRGDLGLLRAAVRTYRSSPRPLARAAAMADTALAEDLAGRGGDAVDLMEEALGVWIDCGATREAARAKKCLRRMGVKRKFRRETPAGRSGGWASLTQSELRVVRLVAEGLTNREVASRLFLSPHTVDSHLRHSFSKLGVNSRVELTRKVVVRDRDEVTT</sequence>
<dbReference type="Pfam" id="PF13191">
    <property type="entry name" value="AAA_16"/>
    <property type="match status" value="1"/>
</dbReference>
<dbReference type="InterPro" id="IPR036388">
    <property type="entry name" value="WH-like_DNA-bd_sf"/>
</dbReference>
<dbReference type="PROSITE" id="PS50043">
    <property type="entry name" value="HTH_LUXR_2"/>
    <property type="match status" value="1"/>
</dbReference>
<dbReference type="GO" id="GO:0004016">
    <property type="term" value="F:adenylate cyclase activity"/>
    <property type="evidence" value="ECO:0007669"/>
    <property type="project" value="TreeGrafter"/>
</dbReference>
<dbReference type="Proteomes" id="UP000282454">
    <property type="component" value="Unassembled WGS sequence"/>
</dbReference>
<comment type="caution">
    <text evidence="4">The sequence shown here is derived from an EMBL/GenBank/DDBJ whole genome shotgun (WGS) entry which is preliminary data.</text>
</comment>
<dbReference type="InterPro" id="IPR041664">
    <property type="entry name" value="AAA_16"/>
</dbReference>
<dbReference type="SUPFAM" id="SSF46894">
    <property type="entry name" value="C-terminal effector domain of the bipartite response regulators"/>
    <property type="match status" value="1"/>
</dbReference>
<dbReference type="AlphaFoldDB" id="A0A421AYU4"/>
<dbReference type="OrthoDB" id="8482304at2"/>
<dbReference type="SUPFAM" id="SSF48452">
    <property type="entry name" value="TPR-like"/>
    <property type="match status" value="1"/>
</dbReference>
<reference evidence="4 5" key="1">
    <citation type="submission" date="2018-10" db="EMBL/GenBank/DDBJ databases">
        <title>Genomic Encyclopedia of Archaeal and Bacterial Type Strains, Phase II (KMG-II): from individual species to whole genera.</title>
        <authorList>
            <person name="Goeker M."/>
        </authorList>
    </citation>
    <scope>NUCLEOTIDE SEQUENCE [LARGE SCALE GENOMIC DNA]</scope>
    <source>
        <strain evidence="4 5">DSM 45657</strain>
    </source>
</reference>
<dbReference type="PANTHER" id="PTHR16305:SF35">
    <property type="entry name" value="TRANSCRIPTIONAL ACTIVATOR DOMAIN"/>
    <property type="match status" value="1"/>
</dbReference>
<evidence type="ECO:0000313" key="5">
    <source>
        <dbReference type="Proteomes" id="UP000282454"/>
    </source>
</evidence>
<dbReference type="PROSITE" id="PS00622">
    <property type="entry name" value="HTH_LUXR_1"/>
    <property type="match status" value="1"/>
</dbReference>
<dbReference type="InterPro" id="IPR000792">
    <property type="entry name" value="Tscrpt_reg_LuxR_C"/>
</dbReference>
<dbReference type="GO" id="GO:0005524">
    <property type="term" value="F:ATP binding"/>
    <property type="evidence" value="ECO:0007669"/>
    <property type="project" value="UniProtKB-KW"/>
</dbReference>
<dbReference type="EMBL" id="RCDD01000005">
    <property type="protein sequence ID" value="RLK54988.1"/>
    <property type="molecule type" value="Genomic_DNA"/>
</dbReference>
<dbReference type="GO" id="GO:0003677">
    <property type="term" value="F:DNA binding"/>
    <property type="evidence" value="ECO:0007669"/>
    <property type="project" value="InterPro"/>
</dbReference>
<dbReference type="GO" id="GO:0006355">
    <property type="term" value="P:regulation of DNA-templated transcription"/>
    <property type="evidence" value="ECO:0007669"/>
    <property type="project" value="InterPro"/>
</dbReference>
<dbReference type="CDD" id="cd06170">
    <property type="entry name" value="LuxR_C_like"/>
    <property type="match status" value="1"/>
</dbReference>
<dbReference type="InterPro" id="IPR011990">
    <property type="entry name" value="TPR-like_helical_dom_sf"/>
</dbReference>
<accession>A0A421AYU4</accession>
<gene>
    <name evidence="4" type="ORF">CLV68_5380</name>
</gene>
<keyword evidence="1" id="KW-0547">Nucleotide-binding</keyword>
<evidence type="ECO:0000313" key="4">
    <source>
        <dbReference type="EMBL" id="RLK54988.1"/>
    </source>
</evidence>
<protein>
    <submittedName>
        <fullName evidence="4">Regulatory LuxR family protein</fullName>
    </submittedName>
</protein>
<evidence type="ECO:0000259" key="3">
    <source>
        <dbReference type="PROSITE" id="PS50043"/>
    </source>
</evidence>
<dbReference type="PRINTS" id="PR00038">
    <property type="entry name" value="HTHLUXR"/>
</dbReference>
<feature type="domain" description="HTH luxR-type" evidence="3">
    <location>
        <begin position="883"/>
        <end position="948"/>
    </location>
</feature>
<evidence type="ECO:0000256" key="2">
    <source>
        <dbReference type="ARBA" id="ARBA00022840"/>
    </source>
</evidence>
<keyword evidence="5" id="KW-1185">Reference proteome</keyword>
<keyword evidence="2" id="KW-0067">ATP-binding</keyword>
<dbReference type="Pfam" id="PF00196">
    <property type="entry name" value="GerE"/>
    <property type="match status" value="1"/>
</dbReference>
<organism evidence="4 5">
    <name type="scientific">Actinokineospora cianjurensis</name>
    <dbReference type="NCBI Taxonomy" id="585224"/>
    <lineage>
        <taxon>Bacteria</taxon>
        <taxon>Bacillati</taxon>
        <taxon>Actinomycetota</taxon>
        <taxon>Actinomycetes</taxon>
        <taxon>Pseudonocardiales</taxon>
        <taxon>Pseudonocardiaceae</taxon>
        <taxon>Actinokineospora</taxon>
    </lineage>
</organism>
<dbReference type="Gene3D" id="1.10.10.10">
    <property type="entry name" value="Winged helix-like DNA-binding domain superfamily/Winged helix DNA-binding domain"/>
    <property type="match status" value="1"/>
</dbReference>
<proteinExistence type="predicted"/>